<dbReference type="Proteomes" id="UP000471745">
    <property type="component" value="Unassembled WGS sequence"/>
</dbReference>
<dbReference type="InterPro" id="IPR003695">
    <property type="entry name" value="Ppx_GppA_N"/>
</dbReference>
<evidence type="ECO:0000259" key="2">
    <source>
        <dbReference type="Pfam" id="PF02541"/>
    </source>
</evidence>
<evidence type="ECO:0000313" key="3">
    <source>
        <dbReference type="EMBL" id="NEC47112.1"/>
    </source>
</evidence>
<evidence type="ECO:0000256" key="1">
    <source>
        <dbReference type="SAM" id="MobiDB-lite"/>
    </source>
</evidence>
<protein>
    <submittedName>
        <fullName evidence="3">Ppx/GppA family phosphatase</fullName>
    </submittedName>
</protein>
<dbReference type="SUPFAM" id="SSF53067">
    <property type="entry name" value="Actin-like ATPase domain"/>
    <property type="match status" value="1"/>
</dbReference>
<keyword evidence="4" id="KW-1185">Reference proteome</keyword>
<gene>
    <name evidence="3" type="ORF">G3I18_00700</name>
</gene>
<sequence length="95" mass="10009">AVDRLAALPAAERARLPGISAPRATQSLAGAVVAHTAMKLTGLATVTICPWALREGVLLRHVEDGPSWWAEIARRSEKESDGAGPVPLRIAAARH</sequence>
<dbReference type="Pfam" id="PF02541">
    <property type="entry name" value="Ppx-GppA"/>
    <property type="match status" value="1"/>
</dbReference>
<proteinExistence type="predicted"/>
<evidence type="ECO:0000313" key="4">
    <source>
        <dbReference type="Proteomes" id="UP000471745"/>
    </source>
</evidence>
<accession>A0A9X5CE98</accession>
<feature type="non-terminal residue" evidence="3">
    <location>
        <position position="1"/>
    </location>
</feature>
<feature type="domain" description="Ppx/GppA phosphatase N-terminal" evidence="2">
    <location>
        <begin position="2"/>
        <end position="62"/>
    </location>
</feature>
<dbReference type="EMBL" id="JAAGNA010000021">
    <property type="protein sequence ID" value="NEC47112.1"/>
    <property type="molecule type" value="Genomic_DNA"/>
</dbReference>
<dbReference type="AlphaFoldDB" id="A0A9X5CE98"/>
<organism evidence="3 4">
    <name type="scientific">Actinospica acidiphila</name>
    <dbReference type="NCBI Taxonomy" id="304899"/>
    <lineage>
        <taxon>Bacteria</taxon>
        <taxon>Bacillati</taxon>
        <taxon>Actinomycetota</taxon>
        <taxon>Actinomycetes</taxon>
        <taxon>Catenulisporales</taxon>
        <taxon>Actinospicaceae</taxon>
        <taxon>Actinospica</taxon>
    </lineage>
</organism>
<feature type="region of interest" description="Disordered" evidence="1">
    <location>
        <begin position="75"/>
        <end position="95"/>
    </location>
</feature>
<dbReference type="RefSeq" id="WP_434737100.1">
    <property type="nucleotide sequence ID" value="NZ_JAAGNA010000021.1"/>
</dbReference>
<reference evidence="3 4" key="1">
    <citation type="submission" date="2020-01" db="EMBL/GenBank/DDBJ databases">
        <title>Insect and environment-associated Actinomycetes.</title>
        <authorList>
            <person name="Currrie C."/>
            <person name="Chevrette M."/>
            <person name="Carlson C."/>
            <person name="Stubbendieck R."/>
            <person name="Wendt-Pienkowski E."/>
        </authorList>
    </citation>
    <scope>NUCLEOTIDE SEQUENCE [LARGE SCALE GENOMIC DNA]</scope>
    <source>
        <strain evidence="3 4">SID8189</strain>
    </source>
</reference>
<dbReference type="Gene3D" id="3.30.420.150">
    <property type="entry name" value="Exopolyphosphatase. Domain 2"/>
    <property type="match status" value="1"/>
</dbReference>
<comment type="caution">
    <text evidence="3">The sequence shown here is derived from an EMBL/GenBank/DDBJ whole genome shotgun (WGS) entry which is preliminary data.</text>
</comment>
<dbReference type="InterPro" id="IPR043129">
    <property type="entry name" value="ATPase_NBD"/>
</dbReference>
<name>A0A9X5CE98_9ACTN</name>